<accession>A0AAV4A2A4</accession>
<dbReference type="EMBL" id="BLXT01003580">
    <property type="protein sequence ID" value="GFO02301.1"/>
    <property type="molecule type" value="Genomic_DNA"/>
</dbReference>
<dbReference type="PANTHER" id="PTHR22168">
    <property type="entry name" value="TMEM26 PROTEIN"/>
    <property type="match status" value="1"/>
</dbReference>
<gene>
    <name evidence="2" type="ORF">PoB_002880600</name>
</gene>
<keyword evidence="1" id="KW-1133">Transmembrane helix</keyword>
<name>A0AAV4A2A4_9GAST</name>
<comment type="caution">
    <text evidence="2">The sequence shown here is derived from an EMBL/GenBank/DDBJ whole genome shotgun (WGS) entry which is preliminary data.</text>
</comment>
<sequence length="123" mass="14155">MIGVDCFNIIKALVVRGVLALHATLTVWRVTENLHDQMYWLLSCLMVPFVIEGLYSIIRRKGKEYLWFSPCFFFYLCGTLPPIWLLELDKSKQVRQDDVKNESAIVEVSNATNTISVVSEKKV</sequence>
<feature type="transmembrane region" description="Helical" evidence="1">
    <location>
        <begin position="37"/>
        <end position="58"/>
    </location>
</feature>
<dbReference type="Pfam" id="PF09772">
    <property type="entry name" value="Tmem26"/>
    <property type="match status" value="1"/>
</dbReference>
<dbReference type="PANTHER" id="PTHR22168:SF3">
    <property type="entry name" value="TRANSMEMBRANE PROTEIN 26"/>
    <property type="match status" value="1"/>
</dbReference>
<dbReference type="AlphaFoldDB" id="A0AAV4A2A4"/>
<reference evidence="2 3" key="1">
    <citation type="journal article" date="2021" name="Elife">
        <title>Chloroplast acquisition without the gene transfer in kleptoplastic sea slugs, Plakobranchus ocellatus.</title>
        <authorList>
            <person name="Maeda T."/>
            <person name="Takahashi S."/>
            <person name="Yoshida T."/>
            <person name="Shimamura S."/>
            <person name="Takaki Y."/>
            <person name="Nagai Y."/>
            <person name="Toyoda A."/>
            <person name="Suzuki Y."/>
            <person name="Arimoto A."/>
            <person name="Ishii H."/>
            <person name="Satoh N."/>
            <person name="Nishiyama T."/>
            <person name="Hasebe M."/>
            <person name="Maruyama T."/>
            <person name="Minagawa J."/>
            <person name="Obokata J."/>
            <person name="Shigenobu S."/>
        </authorList>
    </citation>
    <scope>NUCLEOTIDE SEQUENCE [LARGE SCALE GENOMIC DNA]</scope>
</reference>
<keyword evidence="1" id="KW-0472">Membrane</keyword>
<keyword evidence="1 2" id="KW-0812">Transmembrane</keyword>
<keyword evidence="3" id="KW-1185">Reference proteome</keyword>
<proteinExistence type="predicted"/>
<feature type="transmembrane region" description="Helical" evidence="1">
    <location>
        <begin position="12"/>
        <end position="31"/>
    </location>
</feature>
<dbReference type="Proteomes" id="UP000735302">
    <property type="component" value="Unassembled WGS sequence"/>
</dbReference>
<protein>
    <submittedName>
        <fullName evidence="2">Transmembrane protein 26</fullName>
    </submittedName>
</protein>
<evidence type="ECO:0000313" key="3">
    <source>
        <dbReference type="Proteomes" id="UP000735302"/>
    </source>
</evidence>
<evidence type="ECO:0000256" key="1">
    <source>
        <dbReference type="SAM" id="Phobius"/>
    </source>
</evidence>
<evidence type="ECO:0000313" key="2">
    <source>
        <dbReference type="EMBL" id="GFO02301.1"/>
    </source>
</evidence>
<feature type="transmembrane region" description="Helical" evidence="1">
    <location>
        <begin position="65"/>
        <end position="86"/>
    </location>
</feature>
<dbReference type="InterPro" id="IPR019169">
    <property type="entry name" value="Transmembrane_26"/>
</dbReference>
<organism evidence="2 3">
    <name type="scientific">Plakobranchus ocellatus</name>
    <dbReference type="NCBI Taxonomy" id="259542"/>
    <lineage>
        <taxon>Eukaryota</taxon>
        <taxon>Metazoa</taxon>
        <taxon>Spiralia</taxon>
        <taxon>Lophotrochozoa</taxon>
        <taxon>Mollusca</taxon>
        <taxon>Gastropoda</taxon>
        <taxon>Heterobranchia</taxon>
        <taxon>Euthyneura</taxon>
        <taxon>Panpulmonata</taxon>
        <taxon>Sacoglossa</taxon>
        <taxon>Placobranchoidea</taxon>
        <taxon>Plakobranchidae</taxon>
        <taxon>Plakobranchus</taxon>
    </lineage>
</organism>